<dbReference type="Proteomes" id="UP000002366">
    <property type="component" value="Chromosome"/>
</dbReference>
<dbReference type="Pfam" id="PF02826">
    <property type="entry name" value="2-Hacid_dh_C"/>
    <property type="match status" value="1"/>
</dbReference>
<sequence>MNILFGDKAFLRLRDSLFPAFKEHSLDVAGDGELEQKLPWADVLVIRPMNITKSLLQHGTNLKMVQQWGAGVEGLNIQDCTDLGIYACNIPSRGTGNGEGVAEMAILHMMLLGRRYHRSREKLLEGKVFTPPGTVLWGKKACVIGLGNLGHCLVERLKGLGMTVAGVNRTYRDEFFQWGVDTFHLLTEIEKAVTGCRFVIVALALTPETRHTIGESFFQAMDRDAFFINVARGDIVEREAFDKAIQNQWIAGAGLDVFWNEPPDIADPILHHPLITTTPHVGGVTDASFQGAVDFIVENIKRLSDGREPCSCLNVQDINRRKTL</sequence>
<dbReference type="GO" id="GO:0051287">
    <property type="term" value="F:NAD binding"/>
    <property type="evidence" value="ECO:0007669"/>
    <property type="project" value="InterPro"/>
</dbReference>
<feature type="domain" description="D-isomer specific 2-hydroxyacid dehydrogenase NAD-binding" evidence="5">
    <location>
        <begin position="108"/>
        <end position="282"/>
    </location>
</feature>
<dbReference type="InterPro" id="IPR036291">
    <property type="entry name" value="NAD(P)-bd_dom_sf"/>
</dbReference>
<keyword evidence="2" id="KW-0520">NAD</keyword>
<dbReference type="EMBL" id="CP001997">
    <property type="protein sequence ID" value="ADE57529.1"/>
    <property type="molecule type" value="Genomic_DNA"/>
</dbReference>
<dbReference type="GO" id="GO:0030267">
    <property type="term" value="F:glyoxylate reductase (NADPH) activity"/>
    <property type="evidence" value="ECO:0007669"/>
    <property type="project" value="TreeGrafter"/>
</dbReference>
<evidence type="ECO:0000256" key="2">
    <source>
        <dbReference type="ARBA" id="ARBA00023027"/>
    </source>
</evidence>
<keyword evidence="1 3" id="KW-0560">Oxidoreductase</keyword>
<gene>
    <name evidence="6" type="ordered locus">Amico_1412</name>
</gene>
<dbReference type="Pfam" id="PF00389">
    <property type="entry name" value="2-Hacid_dh"/>
    <property type="match status" value="1"/>
</dbReference>
<dbReference type="SUPFAM" id="SSF52283">
    <property type="entry name" value="Formate/glycerate dehydrogenase catalytic domain-like"/>
    <property type="match status" value="1"/>
</dbReference>
<dbReference type="InterPro" id="IPR050223">
    <property type="entry name" value="D-isomer_2-hydroxyacid_DH"/>
</dbReference>
<dbReference type="PANTHER" id="PTHR10996">
    <property type="entry name" value="2-HYDROXYACID DEHYDROGENASE-RELATED"/>
    <property type="match status" value="1"/>
</dbReference>
<dbReference type="SUPFAM" id="SSF51735">
    <property type="entry name" value="NAD(P)-binding Rossmann-fold domains"/>
    <property type="match status" value="1"/>
</dbReference>
<dbReference type="GO" id="GO:0005829">
    <property type="term" value="C:cytosol"/>
    <property type="evidence" value="ECO:0007669"/>
    <property type="project" value="TreeGrafter"/>
</dbReference>
<reference evidence="6 7" key="1">
    <citation type="journal article" date="2010" name="Stand. Genomic Sci.">
        <title>Complete genome sequence of Aminobacterium colombiense type strain (ALA-1).</title>
        <authorList>
            <person name="Chertkov O."/>
            <person name="Sikorski J."/>
            <person name="Brambilla E."/>
            <person name="Lapidus A."/>
            <person name="Copeland A."/>
            <person name="Glavina Del Rio T."/>
            <person name="Nolan M."/>
            <person name="Lucas S."/>
            <person name="Tice H."/>
            <person name="Cheng J.F."/>
            <person name="Han C."/>
            <person name="Detter J.C."/>
            <person name="Bruce D."/>
            <person name="Tapia R."/>
            <person name="Goodwin L."/>
            <person name="Pitluck S."/>
            <person name="Liolios K."/>
            <person name="Ivanova N."/>
            <person name="Mavromatis K."/>
            <person name="Ovchinnikova G."/>
            <person name="Pati A."/>
            <person name="Chen A."/>
            <person name="Palaniappan K."/>
            <person name="Land M."/>
            <person name="Hauser L."/>
            <person name="Chang Y.J."/>
            <person name="Jeffries C.D."/>
            <person name="Spring S."/>
            <person name="Rohde M."/>
            <person name="Goker M."/>
            <person name="Bristow J."/>
            <person name="Eisen J.A."/>
            <person name="Markowitz V."/>
            <person name="Hugenholtz P."/>
            <person name="Kyrpides N.C."/>
            <person name="Klenk H.P."/>
        </authorList>
    </citation>
    <scope>NUCLEOTIDE SEQUENCE [LARGE SCALE GENOMIC DNA]</scope>
    <source>
        <strain evidence="7">DSM 12261 / ALA-1</strain>
    </source>
</reference>
<keyword evidence="7" id="KW-1185">Reference proteome</keyword>
<evidence type="ECO:0000313" key="6">
    <source>
        <dbReference type="EMBL" id="ADE57529.1"/>
    </source>
</evidence>
<evidence type="ECO:0000259" key="5">
    <source>
        <dbReference type="Pfam" id="PF02826"/>
    </source>
</evidence>
<dbReference type="OrthoDB" id="9793626at2"/>
<dbReference type="PANTHER" id="PTHR10996:SF178">
    <property type="entry name" value="2-HYDROXYACID DEHYDROGENASE YGL185C-RELATED"/>
    <property type="match status" value="1"/>
</dbReference>
<dbReference type="AlphaFoldDB" id="D5EG47"/>
<comment type="similarity">
    <text evidence="3">Belongs to the D-isomer specific 2-hydroxyacid dehydrogenase family.</text>
</comment>
<dbReference type="CDD" id="cd12175">
    <property type="entry name" value="2-Hacid_dh_11"/>
    <property type="match status" value="1"/>
</dbReference>
<dbReference type="Gene3D" id="3.40.50.720">
    <property type="entry name" value="NAD(P)-binding Rossmann-like Domain"/>
    <property type="match status" value="2"/>
</dbReference>
<dbReference type="InterPro" id="IPR006139">
    <property type="entry name" value="D-isomer_2_OHA_DH_cat_dom"/>
</dbReference>
<evidence type="ECO:0000313" key="7">
    <source>
        <dbReference type="Proteomes" id="UP000002366"/>
    </source>
</evidence>
<dbReference type="STRING" id="572547.Amico_1412"/>
<evidence type="ECO:0000256" key="1">
    <source>
        <dbReference type="ARBA" id="ARBA00023002"/>
    </source>
</evidence>
<dbReference type="eggNOG" id="COG0111">
    <property type="taxonomic scope" value="Bacteria"/>
</dbReference>
<evidence type="ECO:0000259" key="4">
    <source>
        <dbReference type="Pfam" id="PF00389"/>
    </source>
</evidence>
<accession>D5EG47</accession>
<dbReference type="HOGENOM" id="CLU_019796_1_3_0"/>
<dbReference type="InterPro" id="IPR006140">
    <property type="entry name" value="D-isomer_DH_NAD-bd"/>
</dbReference>
<dbReference type="KEGG" id="aco:Amico_1412"/>
<dbReference type="GO" id="GO:0016618">
    <property type="term" value="F:hydroxypyruvate reductase [NAD(P)H] activity"/>
    <property type="evidence" value="ECO:0007669"/>
    <property type="project" value="TreeGrafter"/>
</dbReference>
<proteinExistence type="inferred from homology"/>
<evidence type="ECO:0000256" key="3">
    <source>
        <dbReference type="RuleBase" id="RU003719"/>
    </source>
</evidence>
<name>D5EG47_AMICL</name>
<dbReference type="RefSeq" id="WP_013048792.1">
    <property type="nucleotide sequence ID" value="NC_014011.1"/>
</dbReference>
<feature type="domain" description="D-isomer specific 2-hydroxyacid dehydrogenase catalytic" evidence="4">
    <location>
        <begin position="33"/>
        <end position="314"/>
    </location>
</feature>
<organism evidence="6 7">
    <name type="scientific">Aminobacterium colombiense (strain DSM 12261 / ALA-1)</name>
    <dbReference type="NCBI Taxonomy" id="572547"/>
    <lineage>
        <taxon>Bacteria</taxon>
        <taxon>Thermotogati</taxon>
        <taxon>Synergistota</taxon>
        <taxon>Synergistia</taxon>
        <taxon>Synergistales</taxon>
        <taxon>Aminobacteriaceae</taxon>
        <taxon>Aminobacterium</taxon>
    </lineage>
</organism>
<protein>
    <submittedName>
        <fullName evidence="6">D-isomer specific 2-hydroxyacid dehydrogenase NAD-binding protein</fullName>
    </submittedName>
</protein>